<dbReference type="AlphaFoldDB" id="A0A9W6TQN6"/>
<name>A0A9W6TQN6_9STRA</name>
<evidence type="ECO:0000313" key="2">
    <source>
        <dbReference type="Proteomes" id="UP001165083"/>
    </source>
</evidence>
<gene>
    <name evidence="1" type="ORF">Plil01_000787500</name>
</gene>
<keyword evidence="2" id="KW-1185">Reference proteome</keyword>
<dbReference type="Proteomes" id="UP001165083">
    <property type="component" value="Unassembled WGS sequence"/>
</dbReference>
<organism evidence="1 2">
    <name type="scientific">Phytophthora lilii</name>
    <dbReference type="NCBI Taxonomy" id="2077276"/>
    <lineage>
        <taxon>Eukaryota</taxon>
        <taxon>Sar</taxon>
        <taxon>Stramenopiles</taxon>
        <taxon>Oomycota</taxon>
        <taxon>Peronosporomycetes</taxon>
        <taxon>Peronosporales</taxon>
        <taxon>Peronosporaceae</taxon>
        <taxon>Phytophthora</taxon>
    </lineage>
</organism>
<accession>A0A9W6TQN6</accession>
<dbReference type="EMBL" id="BSXW01000371">
    <property type="protein sequence ID" value="GMF20292.1"/>
    <property type="molecule type" value="Genomic_DNA"/>
</dbReference>
<protein>
    <submittedName>
        <fullName evidence="1">Unnamed protein product</fullName>
    </submittedName>
</protein>
<evidence type="ECO:0000313" key="1">
    <source>
        <dbReference type="EMBL" id="GMF20292.1"/>
    </source>
</evidence>
<reference evidence="1" key="1">
    <citation type="submission" date="2023-04" db="EMBL/GenBank/DDBJ databases">
        <title>Phytophthora lilii NBRC 32176.</title>
        <authorList>
            <person name="Ichikawa N."/>
            <person name="Sato H."/>
            <person name="Tonouchi N."/>
        </authorList>
    </citation>
    <scope>NUCLEOTIDE SEQUENCE</scope>
    <source>
        <strain evidence="1">NBRC 32176</strain>
    </source>
</reference>
<dbReference type="OrthoDB" id="10476983at2759"/>
<sequence length="212" mass="24724">MPAVWVFINANQHVQQEIQEQIRLMESHVAGLRTQNLTPHLIIENDPILRLLAVELAVLLYTKQAQQLHVAKMQSAFTRCLVRMWSPSPVKMLMYRGTLTSQIDQPYYPLYRHICLTKDWDERRATLLAMREEKLRNAYDFVMSPVHRIESDKAQFSESRIESEHGDLCCVVLTRCTSQELPLEQVFDAFSFFMTNMEIVIFEQLGHAMHAS</sequence>
<comment type="caution">
    <text evidence="1">The sequence shown here is derived from an EMBL/GenBank/DDBJ whole genome shotgun (WGS) entry which is preliminary data.</text>
</comment>
<proteinExistence type="predicted"/>